<comment type="caution">
    <text evidence="2">The sequence shown here is derived from an EMBL/GenBank/DDBJ whole genome shotgun (WGS) entry which is preliminary data.</text>
</comment>
<keyword evidence="3" id="KW-1185">Reference proteome</keyword>
<dbReference type="RefSeq" id="WP_127024534.1">
    <property type="nucleotide sequence ID" value="NZ_JAVKZF010000004.1"/>
</dbReference>
<dbReference type="GO" id="GO:0006313">
    <property type="term" value="P:DNA transposition"/>
    <property type="evidence" value="ECO:0007669"/>
    <property type="project" value="InterPro"/>
</dbReference>
<reference evidence="2 3" key="1">
    <citation type="journal article" date="2019" name="Genome Biol. Evol.">
        <title>Day and night: Metabolic profiles and evolutionary relationships of six axenic non-marine cyanobacteria.</title>
        <authorList>
            <person name="Will S.E."/>
            <person name="Henke P."/>
            <person name="Boedeker C."/>
            <person name="Huang S."/>
            <person name="Brinkmann H."/>
            <person name="Rohde M."/>
            <person name="Jarek M."/>
            <person name="Friedl T."/>
            <person name="Seufert S."/>
            <person name="Schumacher M."/>
            <person name="Overmann J."/>
            <person name="Neumann-Schaal M."/>
            <person name="Petersen J."/>
        </authorList>
    </citation>
    <scope>NUCLEOTIDE SEQUENCE [LARGE SCALE GENOMIC DNA]</scope>
    <source>
        <strain evidence="2 3">SAG 39.79</strain>
    </source>
</reference>
<protein>
    <recommendedName>
        <fullName evidence="1">Transposase IS4-like domain-containing protein</fullName>
    </recommendedName>
</protein>
<dbReference type="Pfam" id="PF01609">
    <property type="entry name" value="DDE_Tnp_1"/>
    <property type="match status" value="1"/>
</dbReference>
<dbReference type="SUPFAM" id="SSF53098">
    <property type="entry name" value="Ribonuclease H-like"/>
    <property type="match status" value="1"/>
</dbReference>
<dbReference type="Proteomes" id="UP000282574">
    <property type="component" value="Unassembled WGS sequence"/>
</dbReference>
<proteinExistence type="predicted"/>
<dbReference type="InterPro" id="IPR002559">
    <property type="entry name" value="Transposase_11"/>
</dbReference>
<feature type="domain" description="Transposase IS4-like" evidence="1">
    <location>
        <begin position="141"/>
        <end position="303"/>
    </location>
</feature>
<dbReference type="GO" id="GO:0004803">
    <property type="term" value="F:transposase activity"/>
    <property type="evidence" value="ECO:0007669"/>
    <property type="project" value="InterPro"/>
</dbReference>
<gene>
    <name evidence="2" type="ORF">DSM107010_56060</name>
</gene>
<name>A0AB37UCX5_9CYAN</name>
<organism evidence="2 3">
    <name type="scientific">Chroococcidiopsis cubana SAG 39.79</name>
    <dbReference type="NCBI Taxonomy" id="388085"/>
    <lineage>
        <taxon>Bacteria</taxon>
        <taxon>Bacillati</taxon>
        <taxon>Cyanobacteriota</taxon>
        <taxon>Cyanophyceae</taxon>
        <taxon>Chroococcidiopsidales</taxon>
        <taxon>Chroococcidiopsidaceae</taxon>
        <taxon>Chroococcidiopsis</taxon>
    </lineage>
</organism>
<evidence type="ECO:0000313" key="2">
    <source>
        <dbReference type="EMBL" id="RUT05334.1"/>
    </source>
</evidence>
<accession>A0AB37UCX5</accession>
<evidence type="ECO:0000259" key="1">
    <source>
        <dbReference type="Pfam" id="PF01609"/>
    </source>
</evidence>
<sequence>MANTSHIYHELLKLLGQSKTWADIRHLHTLSWMVIGLIYSECISLTKWTIYIDSRALFAQSHQRRLSRWLHNPRINVQRLYSPIIQAALSAWGTSEIVLVGDTSMLWNRYCLIRVSVRYRGRAVPVGWRVIEHKSSSISFNVYEQLLRRISRLLPINTKVRFLADRGFADTKLMNYLEHNLGWHYRIRVKNDLWVLPPGKIPYQLRDLHLNLGDAILLQGVKITKTIPYGLVNLALARDPVSHELWYIISDEPTSLQTLREYGERFDIEEEFLDEKSNGFQLEKSLIRSPMALSRLCLVMAITSLFLTVQGQEVVKTGKRRLVDCHTFRGNSYLRLGWEWVKGVLSRGWRFFSTLCLCGDVDPDPAIASQKQTQKFLEREFQVRNFSFAS</sequence>
<evidence type="ECO:0000313" key="3">
    <source>
        <dbReference type="Proteomes" id="UP000282574"/>
    </source>
</evidence>
<dbReference type="AlphaFoldDB" id="A0AB37UCX5"/>
<dbReference type="InterPro" id="IPR012337">
    <property type="entry name" value="RNaseH-like_sf"/>
</dbReference>
<dbReference type="EMBL" id="RSCK01000079">
    <property type="protein sequence ID" value="RUT05334.1"/>
    <property type="molecule type" value="Genomic_DNA"/>
</dbReference>
<dbReference type="GO" id="GO:0003677">
    <property type="term" value="F:DNA binding"/>
    <property type="evidence" value="ECO:0007669"/>
    <property type="project" value="InterPro"/>
</dbReference>